<reference evidence="3" key="2">
    <citation type="submission" date="2008-08" db="EMBL/GenBank/DDBJ databases">
        <authorList>
            <consortium name="Diatom Consortium"/>
            <person name="Grigoriev I."/>
            <person name="Grimwood J."/>
            <person name="Kuo A."/>
            <person name="Otillar R.P."/>
            <person name="Salamov A."/>
            <person name="Detter J.C."/>
            <person name="Lindquist E."/>
            <person name="Shapiro H."/>
            <person name="Lucas S."/>
            <person name="Glavina del Rio T."/>
            <person name="Pitluck S."/>
            <person name="Rokhsar D."/>
            <person name="Bowler C."/>
        </authorList>
    </citation>
    <scope>GENOME REANNOTATION</scope>
    <source>
        <strain evidence="3">CCAP 1055/1</strain>
    </source>
</reference>
<dbReference type="PaxDb" id="2850-Phatr49899"/>
<protein>
    <submittedName>
        <fullName evidence="2">Uncharacterized protein</fullName>
    </submittedName>
</protein>
<dbReference type="HOGENOM" id="CLU_848550_0_0_1"/>
<dbReference type="RefSeq" id="XP_002184679.1">
    <property type="nucleotide sequence ID" value="XM_002184643.1"/>
</dbReference>
<gene>
    <name evidence="2" type="ORF">PHATRDRAFT_49899</name>
</gene>
<dbReference type="EMBL" id="CM000627">
    <property type="protein sequence ID" value="EEC43738.1"/>
    <property type="molecule type" value="Genomic_DNA"/>
</dbReference>
<reference evidence="2 3" key="1">
    <citation type="journal article" date="2008" name="Nature">
        <title>The Phaeodactylum genome reveals the evolutionary history of diatom genomes.</title>
        <authorList>
            <person name="Bowler C."/>
            <person name="Allen A.E."/>
            <person name="Badger J.H."/>
            <person name="Grimwood J."/>
            <person name="Jabbari K."/>
            <person name="Kuo A."/>
            <person name="Maheswari U."/>
            <person name="Martens C."/>
            <person name="Maumus F."/>
            <person name="Otillar R.P."/>
            <person name="Rayko E."/>
            <person name="Salamov A."/>
            <person name="Vandepoele K."/>
            <person name="Beszteri B."/>
            <person name="Gruber A."/>
            <person name="Heijde M."/>
            <person name="Katinka M."/>
            <person name="Mock T."/>
            <person name="Valentin K."/>
            <person name="Verret F."/>
            <person name="Berges J.A."/>
            <person name="Brownlee C."/>
            <person name="Cadoret J.P."/>
            <person name="Chiovitti A."/>
            <person name="Choi C.J."/>
            <person name="Coesel S."/>
            <person name="De Martino A."/>
            <person name="Detter J.C."/>
            <person name="Durkin C."/>
            <person name="Falciatore A."/>
            <person name="Fournet J."/>
            <person name="Haruta M."/>
            <person name="Huysman M.J."/>
            <person name="Jenkins B.D."/>
            <person name="Jiroutova K."/>
            <person name="Jorgensen R.E."/>
            <person name="Joubert Y."/>
            <person name="Kaplan A."/>
            <person name="Kroger N."/>
            <person name="Kroth P.G."/>
            <person name="La Roche J."/>
            <person name="Lindquist E."/>
            <person name="Lommer M."/>
            <person name="Martin-Jezequel V."/>
            <person name="Lopez P.J."/>
            <person name="Lucas S."/>
            <person name="Mangogna M."/>
            <person name="McGinnis K."/>
            <person name="Medlin L.K."/>
            <person name="Montsant A."/>
            <person name="Oudot-Le Secq M.P."/>
            <person name="Napoli C."/>
            <person name="Obornik M."/>
            <person name="Parker M.S."/>
            <person name="Petit J.L."/>
            <person name="Porcel B.M."/>
            <person name="Poulsen N."/>
            <person name="Robison M."/>
            <person name="Rychlewski L."/>
            <person name="Rynearson T.A."/>
            <person name="Schmutz J."/>
            <person name="Shapiro H."/>
            <person name="Siaut M."/>
            <person name="Stanley M."/>
            <person name="Sussman M.R."/>
            <person name="Taylor A.R."/>
            <person name="Vardi A."/>
            <person name="von Dassow P."/>
            <person name="Vyverman W."/>
            <person name="Willis A."/>
            <person name="Wyrwicz L.S."/>
            <person name="Rokhsar D.S."/>
            <person name="Weissenbach J."/>
            <person name="Armbrust E.V."/>
            <person name="Green B.R."/>
            <person name="Van de Peer Y."/>
            <person name="Grigoriev I.V."/>
        </authorList>
    </citation>
    <scope>NUCLEOTIDE SEQUENCE [LARGE SCALE GENOMIC DNA]</scope>
    <source>
        <strain evidence="2 3">CCAP 1055/1</strain>
    </source>
</reference>
<feature type="compositionally biased region" description="Polar residues" evidence="1">
    <location>
        <begin position="1"/>
        <end position="20"/>
    </location>
</feature>
<dbReference type="Proteomes" id="UP000000759">
    <property type="component" value="Chromosome 25"/>
</dbReference>
<accession>B7GC88</accession>
<proteinExistence type="predicted"/>
<dbReference type="InParanoid" id="B7GC88"/>
<dbReference type="GeneID" id="7198525"/>
<organism evidence="2 3">
    <name type="scientific">Phaeodactylum tricornutum (strain CCAP 1055/1)</name>
    <dbReference type="NCBI Taxonomy" id="556484"/>
    <lineage>
        <taxon>Eukaryota</taxon>
        <taxon>Sar</taxon>
        <taxon>Stramenopiles</taxon>
        <taxon>Ochrophyta</taxon>
        <taxon>Bacillariophyta</taxon>
        <taxon>Bacillariophyceae</taxon>
        <taxon>Bacillariophycidae</taxon>
        <taxon>Naviculales</taxon>
        <taxon>Phaeodactylaceae</taxon>
        <taxon>Phaeodactylum</taxon>
    </lineage>
</organism>
<sequence length="328" mass="37068">MSSEGSQGRSHLSTKTSSNKDGLAKASDEDDPLRNNESARSQALLAYQRKKNAFQSRRKRARKKLYFLKLKEDRDAALHLKRQLSQENQYLQNCVNVALNIVREFNAVIGDVVPASPAHDSGRDVHALMNTSACWMPYQQSSRLPLLIPGQNACIQHVSAVEERSCHTARMPSEKDWIHTGKRGGNGGSIEQSGDQPNFPNALEQHGYVRQHLGQQFSLHCPVQDRAAYDHFLRKLHRANIVPHDFAFHPVRERIVALESTTVARGGFHVANPEELERIVLMQRLLSLESLARQRRLIHSLKAAKAKAVADRFTVRLGYTQGDPRWNH</sequence>
<dbReference type="AlphaFoldDB" id="B7GC88"/>
<feature type="compositionally biased region" description="Polar residues" evidence="1">
    <location>
        <begin position="189"/>
        <end position="199"/>
    </location>
</feature>
<evidence type="ECO:0000256" key="1">
    <source>
        <dbReference type="SAM" id="MobiDB-lite"/>
    </source>
</evidence>
<feature type="region of interest" description="Disordered" evidence="1">
    <location>
        <begin position="176"/>
        <end position="202"/>
    </location>
</feature>
<keyword evidence="3" id="KW-1185">Reference proteome</keyword>
<evidence type="ECO:0000313" key="3">
    <source>
        <dbReference type="Proteomes" id="UP000000759"/>
    </source>
</evidence>
<name>B7GC88_PHATC</name>
<evidence type="ECO:0000313" key="2">
    <source>
        <dbReference type="EMBL" id="EEC43738.1"/>
    </source>
</evidence>
<feature type="region of interest" description="Disordered" evidence="1">
    <location>
        <begin position="1"/>
        <end position="41"/>
    </location>
</feature>
<dbReference type="KEGG" id="pti:PHATRDRAFT_49899"/>